<dbReference type="PANTHER" id="PTHR33697">
    <property type="entry name" value="T17B22.17 PROTEIN-RELATED"/>
    <property type="match status" value="1"/>
</dbReference>
<sequence length="584" mass="64665">MTRLSKRPDRELSQLMVTFEQARSVIDSDMQIMSKKRWKTPNDSEDETNEGNRRMRDLREIGLGMASKQKSSICISTEGSREISLLDSTSRGKVDANNGLSCSSRSKMSCSSLKRRQSGSAQTCKNLRRKYRRRPLAKLCNGTRAIIPSYCLWVGPSEQNTKLNKAVFSADMDDSPDCSGTSSEEVIFDACGKSRNISVNSTHLHPETKDSELSTISEFIDTDSSDRLFNVPLVMGDIFADAEKLYSCCNHDGVNSQYNEGLGESGCIVSATQLNYYKKRKDKRILHKDSVGQRLLRYQASSKDAESESLRYTADRFDSSLNDKVPDRSSVGLLDTTVDGSFDNCSLLIKSKYLSEVGDASVSVLEQSFVNELEEDESAEVVNKLSNLLSCSRKKGVSLSSDVPVSTLTTQELLPFGKVHYLPCTKYQLSKPAKSFSLEDSTFYGVELNVQASYQGSQVPLVSLMSKLNGKAIVGHPVSIEVLEKGFCHPLLLRSEKIGKLQAKVTAAKYSLKKVSLPNRKSGISPRKMRRLSSITLDSRDDEDDRRPVLEKIGGPAFACVPLRVVFSRIDEALRCAVRSGNAS</sequence>
<protein>
    <submittedName>
        <fullName evidence="2">Uncharacterized protein</fullName>
    </submittedName>
</protein>
<dbReference type="EMBL" id="LR862136">
    <property type="protein sequence ID" value="CAD1842810.1"/>
    <property type="molecule type" value="Genomic_DNA"/>
</dbReference>
<evidence type="ECO:0000256" key="1">
    <source>
        <dbReference type="SAM" id="MobiDB-lite"/>
    </source>
</evidence>
<evidence type="ECO:0000313" key="2">
    <source>
        <dbReference type="EMBL" id="CAD1842810.1"/>
    </source>
</evidence>
<organism evidence="2">
    <name type="scientific">Ananas comosus var. bracteatus</name>
    <name type="common">red pineapple</name>
    <dbReference type="NCBI Taxonomy" id="296719"/>
    <lineage>
        <taxon>Eukaryota</taxon>
        <taxon>Viridiplantae</taxon>
        <taxon>Streptophyta</taxon>
        <taxon>Embryophyta</taxon>
        <taxon>Tracheophyta</taxon>
        <taxon>Spermatophyta</taxon>
        <taxon>Magnoliopsida</taxon>
        <taxon>Liliopsida</taxon>
        <taxon>Poales</taxon>
        <taxon>Bromeliaceae</taxon>
        <taxon>Bromelioideae</taxon>
        <taxon>Ananas</taxon>
    </lineage>
</organism>
<dbReference type="PANTHER" id="PTHR33697:SF1">
    <property type="entry name" value="TUDOR_PWWP_MBT SUPERFAMILY PROTEIN"/>
    <property type="match status" value="1"/>
</dbReference>
<feature type="region of interest" description="Disordered" evidence="1">
    <location>
        <begin position="35"/>
        <end position="55"/>
    </location>
</feature>
<dbReference type="AlphaFoldDB" id="A0A6V7QI65"/>
<dbReference type="InterPro" id="IPR044679">
    <property type="entry name" value="PWWP2-like"/>
</dbReference>
<reference evidence="2" key="1">
    <citation type="submission" date="2020-07" db="EMBL/GenBank/DDBJ databases">
        <authorList>
            <person name="Lin J."/>
        </authorList>
    </citation>
    <scope>NUCLEOTIDE SEQUENCE</scope>
</reference>
<proteinExistence type="predicted"/>
<accession>A0A6V7QI65</accession>
<name>A0A6V7QI65_ANACO</name>
<gene>
    <name evidence="2" type="ORF">CB5_LOCUS26021</name>
</gene>